<protein>
    <submittedName>
        <fullName evidence="3">Uncharacterized protein</fullName>
    </submittedName>
</protein>
<organism evidence="3">
    <name type="scientific">uncultured Solirubrobacteraceae bacterium</name>
    <dbReference type="NCBI Taxonomy" id="1162706"/>
    <lineage>
        <taxon>Bacteria</taxon>
        <taxon>Bacillati</taxon>
        <taxon>Actinomycetota</taxon>
        <taxon>Thermoleophilia</taxon>
        <taxon>Solirubrobacterales</taxon>
        <taxon>Solirubrobacteraceae</taxon>
        <taxon>environmental samples</taxon>
    </lineage>
</organism>
<feature type="compositionally biased region" description="Basic and acidic residues" evidence="1">
    <location>
        <begin position="33"/>
        <end position="43"/>
    </location>
</feature>
<evidence type="ECO:0000256" key="2">
    <source>
        <dbReference type="SAM" id="SignalP"/>
    </source>
</evidence>
<feature type="signal peptide" evidence="2">
    <location>
        <begin position="1"/>
        <end position="25"/>
    </location>
</feature>
<dbReference type="AlphaFoldDB" id="A0A6J4RSW1"/>
<keyword evidence="2" id="KW-0732">Signal</keyword>
<feature type="region of interest" description="Disordered" evidence="1">
    <location>
        <begin position="31"/>
        <end position="67"/>
    </location>
</feature>
<evidence type="ECO:0000256" key="1">
    <source>
        <dbReference type="SAM" id="MobiDB-lite"/>
    </source>
</evidence>
<accession>A0A6J4RSW1</accession>
<evidence type="ECO:0000313" key="3">
    <source>
        <dbReference type="EMBL" id="CAA9481297.1"/>
    </source>
</evidence>
<gene>
    <name evidence="3" type="ORF">AVDCRST_MAG85-690</name>
</gene>
<proteinExistence type="predicted"/>
<name>A0A6J4RSW1_9ACTN</name>
<feature type="chain" id="PRO_5026958889" evidence="2">
    <location>
        <begin position="26"/>
        <end position="205"/>
    </location>
</feature>
<dbReference type="EMBL" id="CADCVT010000070">
    <property type="protein sequence ID" value="CAA9481297.1"/>
    <property type="molecule type" value="Genomic_DNA"/>
</dbReference>
<reference evidence="3" key="1">
    <citation type="submission" date="2020-02" db="EMBL/GenBank/DDBJ databases">
        <authorList>
            <person name="Meier V. D."/>
        </authorList>
    </citation>
    <scope>NUCLEOTIDE SEQUENCE</scope>
    <source>
        <strain evidence="3">AVDCRST_MAG85</strain>
    </source>
</reference>
<sequence>MSRALRLFLLALAVAIATVAGVAAASALTAGDNGHDHAGDERSPGLTPDGGPMTREGSEADPRGGPPWTALVFESETGRTCWITGRVKDGRFGSIQRDGTFVQRSAYDGANCADLDGGHYGVALATGGPQDDPDLVSGVVDDTVRRVSLLQGRGSRELRVSDRGSFVAVLGEKAGPADIRVQFAFADGSTEVFSFDGRPPQRSRR</sequence>